<dbReference type="SFLD" id="SFLDG01065">
    <property type="entry name" value="anaerobic_coproporphyrinogen-I"/>
    <property type="match status" value="1"/>
</dbReference>
<dbReference type="GO" id="GO:0006779">
    <property type="term" value="P:porphyrin-containing compound biosynthetic process"/>
    <property type="evidence" value="ECO:0007669"/>
    <property type="project" value="InterPro"/>
</dbReference>
<dbReference type="Gene3D" id="3.80.30.20">
    <property type="entry name" value="tm_1862 like domain"/>
    <property type="match status" value="1"/>
</dbReference>
<dbReference type="SFLD" id="SFLDF00562">
    <property type="entry name" value="HemN-like__clustered_with_heat"/>
    <property type="match status" value="1"/>
</dbReference>
<dbReference type="InterPro" id="IPR007197">
    <property type="entry name" value="rSAM"/>
</dbReference>
<evidence type="ECO:0000256" key="4">
    <source>
        <dbReference type="ARBA" id="ARBA00045130"/>
    </source>
</evidence>
<evidence type="ECO:0000259" key="6">
    <source>
        <dbReference type="PROSITE" id="PS51918"/>
    </source>
</evidence>
<dbReference type="InterPro" id="IPR006638">
    <property type="entry name" value="Elp3/MiaA/NifB-like_rSAM"/>
</dbReference>
<keyword evidence="7" id="KW-0560">Oxidoreductase</keyword>
<accession>A0A2I0A745</accession>
<dbReference type="OrthoDB" id="431409at2759"/>
<proteinExistence type="inferred from homology"/>
<comment type="function">
    <text evidence="4">May be a heme chaperone, appears to bind heme. Homologous bacterial proteins do not have oxygen-independent coproporphyrinogen-III oxidase activity. Binds 1 [4Fe-4S] cluster. The cluster is coordinated with 3 cysteines and an exchangeable S-adenosyl-L-methionine.</text>
</comment>
<dbReference type="InterPro" id="IPR023404">
    <property type="entry name" value="rSAM_horseshoe"/>
</dbReference>
<gene>
    <name evidence="7" type="ORF">AXF42_Ash002710</name>
</gene>
<dbReference type="SMART" id="SM00729">
    <property type="entry name" value="Elp3"/>
    <property type="match status" value="1"/>
</dbReference>
<evidence type="ECO:0000256" key="5">
    <source>
        <dbReference type="SAM" id="MobiDB-lite"/>
    </source>
</evidence>
<feature type="region of interest" description="Disordered" evidence="5">
    <location>
        <begin position="24"/>
        <end position="43"/>
    </location>
</feature>
<dbReference type="PANTHER" id="PTHR13932:SF5">
    <property type="entry name" value="RADICAL S-ADENOSYL METHIONINE DOMAIN-CONTAINING PROTEIN 1, MITOCHONDRIAL"/>
    <property type="match status" value="1"/>
</dbReference>
<dbReference type="STRING" id="1088818.A0A2I0A745"/>
<name>A0A2I0A745_9ASPA</name>
<protein>
    <recommendedName>
        <fullName evidence="2">Radical S-adenosyl methionine domain-containing protein 1, mitochondrial</fullName>
    </recommendedName>
    <alternativeName>
        <fullName evidence="3">Putative heme chaperone</fullName>
    </alternativeName>
</protein>
<dbReference type="InterPro" id="IPR058240">
    <property type="entry name" value="rSAM_sf"/>
</dbReference>
<dbReference type="AlphaFoldDB" id="A0A2I0A745"/>
<comment type="similarity">
    <text evidence="1">Belongs to the anaerobic coproporphyrinogen-III oxidase family. HemW subfamily.</text>
</comment>
<dbReference type="Pfam" id="PF04055">
    <property type="entry name" value="Radical_SAM"/>
    <property type="match status" value="1"/>
</dbReference>
<dbReference type="EMBL" id="KZ452013">
    <property type="protein sequence ID" value="PKA51345.1"/>
    <property type="molecule type" value="Genomic_DNA"/>
</dbReference>
<dbReference type="InterPro" id="IPR004559">
    <property type="entry name" value="HemW-like"/>
</dbReference>
<dbReference type="SUPFAM" id="SSF102114">
    <property type="entry name" value="Radical SAM enzymes"/>
    <property type="match status" value="1"/>
</dbReference>
<evidence type="ECO:0000256" key="2">
    <source>
        <dbReference type="ARBA" id="ARBA00014678"/>
    </source>
</evidence>
<dbReference type="PROSITE" id="PS51918">
    <property type="entry name" value="RADICAL_SAM"/>
    <property type="match status" value="1"/>
</dbReference>
<reference evidence="7 8" key="1">
    <citation type="journal article" date="2017" name="Nature">
        <title>The Apostasia genome and the evolution of orchids.</title>
        <authorList>
            <person name="Zhang G.Q."/>
            <person name="Liu K.W."/>
            <person name="Li Z."/>
            <person name="Lohaus R."/>
            <person name="Hsiao Y.Y."/>
            <person name="Niu S.C."/>
            <person name="Wang J.Y."/>
            <person name="Lin Y.C."/>
            <person name="Xu Q."/>
            <person name="Chen L.J."/>
            <person name="Yoshida K."/>
            <person name="Fujiwara S."/>
            <person name="Wang Z.W."/>
            <person name="Zhang Y.Q."/>
            <person name="Mitsuda N."/>
            <person name="Wang M."/>
            <person name="Liu G.H."/>
            <person name="Pecoraro L."/>
            <person name="Huang H.X."/>
            <person name="Xiao X.J."/>
            <person name="Lin M."/>
            <person name="Wu X.Y."/>
            <person name="Wu W.L."/>
            <person name="Chen Y.Y."/>
            <person name="Chang S.B."/>
            <person name="Sakamoto S."/>
            <person name="Ohme-Takagi M."/>
            <person name="Yagi M."/>
            <person name="Zeng S.J."/>
            <person name="Shen C.Y."/>
            <person name="Yeh C.M."/>
            <person name="Luo Y.B."/>
            <person name="Tsai W.C."/>
            <person name="Van de Peer Y."/>
            <person name="Liu Z.J."/>
        </authorList>
    </citation>
    <scope>NUCLEOTIDE SEQUENCE [LARGE SCALE GENOMIC DNA]</scope>
    <source>
        <strain evidence="8">cv. Shenzhen</strain>
        <tissue evidence="7">Stem</tissue>
    </source>
</reference>
<keyword evidence="8" id="KW-1185">Reference proteome</keyword>
<dbReference type="GO" id="GO:0005737">
    <property type="term" value="C:cytoplasm"/>
    <property type="evidence" value="ECO:0007669"/>
    <property type="project" value="InterPro"/>
</dbReference>
<feature type="domain" description="Radical SAM core" evidence="6">
    <location>
        <begin position="111"/>
        <end position="359"/>
    </location>
</feature>
<dbReference type="PANTHER" id="PTHR13932">
    <property type="entry name" value="COPROPORPHYRINIGEN III OXIDASE"/>
    <property type="match status" value="1"/>
</dbReference>
<evidence type="ECO:0000313" key="7">
    <source>
        <dbReference type="EMBL" id="PKA51345.1"/>
    </source>
</evidence>
<evidence type="ECO:0000256" key="1">
    <source>
        <dbReference type="ARBA" id="ARBA00006100"/>
    </source>
</evidence>
<dbReference type="Proteomes" id="UP000236161">
    <property type="component" value="Unassembled WGS sequence"/>
</dbReference>
<evidence type="ECO:0000256" key="3">
    <source>
        <dbReference type="ARBA" id="ARBA00033094"/>
    </source>
</evidence>
<dbReference type="SFLD" id="SFLDS00029">
    <property type="entry name" value="Radical_SAM"/>
    <property type="match status" value="1"/>
</dbReference>
<evidence type="ECO:0000313" key="8">
    <source>
        <dbReference type="Proteomes" id="UP000236161"/>
    </source>
</evidence>
<dbReference type="NCBIfam" id="TIGR00539">
    <property type="entry name" value="hemN_rel"/>
    <property type="match status" value="1"/>
</dbReference>
<dbReference type="GO" id="GO:0004109">
    <property type="term" value="F:coproporphyrinogen oxidase activity"/>
    <property type="evidence" value="ECO:0007669"/>
    <property type="project" value="InterPro"/>
</dbReference>
<organism evidence="7 8">
    <name type="scientific">Apostasia shenzhenica</name>
    <dbReference type="NCBI Taxonomy" id="1088818"/>
    <lineage>
        <taxon>Eukaryota</taxon>
        <taxon>Viridiplantae</taxon>
        <taxon>Streptophyta</taxon>
        <taxon>Embryophyta</taxon>
        <taxon>Tracheophyta</taxon>
        <taxon>Spermatophyta</taxon>
        <taxon>Magnoliopsida</taxon>
        <taxon>Liliopsida</taxon>
        <taxon>Asparagales</taxon>
        <taxon>Orchidaceae</taxon>
        <taxon>Apostasioideae</taxon>
        <taxon>Apostasia</taxon>
    </lineage>
</organism>
<dbReference type="GO" id="GO:0051539">
    <property type="term" value="F:4 iron, 4 sulfur cluster binding"/>
    <property type="evidence" value="ECO:0007669"/>
    <property type="project" value="InterPro"/>
</dbReference>
<dbReference type="InterPro" id="IPR034505">
    <property type="entry name" value="Coproporphyrinogen-III_oxidase"/>
</dbReference>
<sequence length="539" mass="60463">MGGNNSWKSFGANSQDDTNLRRALNPHHTEDSTGSSNCMERNNIPGAEASQKEMEMPRSMNFQLYPLLSLPHRPRVGSKFSPTPSTSLLPCLTAVCRISSDVHTSIPLPLPRPPLPEAAYIHLPFCRRRCHYCDFPIVALGSSSHRLDDDPRISTYIRFLLHEISAAKAPSSLHPPIRTVYFGGGTPSLVPPRLVRSVLEAIRAKFGELAADAEVSMEMDPGTFDARRLDEMVGVVGVNRVSLGVQAFQEELLQACGRAHGRGEVDEAIELVAGCRGIESWSLDLISSLPHLTEEMWEESLRLAVSARPQHVSIYDLQVEQGTKFAKLYTPGEFPLPTESQSAYFYKMASEKLSKAGYEHYEISSYCKPGHECQHNQTYWQNRPFYGFGLGSASFINGVRFSRPRRLKEYEQYVKKLEMKTTAEEDDDVAIVDAKETAMDMVMLSMRTARGLDLKWFESFFGEAMKLSLCRAWRPYIDSGHIVAMDEEKRVVATCDFELEMAGGGQRRRWEVAFLRLSDPEGFLMSNELIAISFGVLSP</sequence>